<protein>
    <submittedName>
        <fullName evidence="1">Uncharacterized protein</fullName>
    </submittedName>
</protein>
<accession>V9Z7P7</accession>
<dbReference type="RefSeq" id="WP_024127844.1">
    <property type="nucleotide sequence ID" value="NC_023288.1"/>
</dbReference>
<evidence type="ECO:0000313" key="1">
    <source>
        <dbReference type="EMBL" id="AHE40577.1"/>
    </source>
</evidence>
<name>V9Z7P7_9BACL</name>
<reference evidence="1" key="1">
    <citation type="journal article" date="2014" name="Appl. Environ. Microbiol.">
        <title>Characterization of a Multiresistant Mosaic Plasmid from a Fish Farm Sediment Exiguobacterium sp. Isolate Reveals Aggregation of Functional Clinic-Associated Antibiotic Resistance Genes.</title>
        <authorList>
            <person name="Yang J."/>
            <person name="Wang C."/>
            <person name="Wu J."/>
            <person name="Liu L."/>
            <person name="Zhang G."/>
            <person name="Feng J."/>
        </authorList>
    </citation>
    <scope>NUCLEOTIDE SEQUENCE</scope>
    <source>
        <strain evidence="1">S3-2</strain>
        <plasmid evidence="1">pMC2</plasmid>
    </source>
</reference>
<sequence length="63" mass="7280">MILGKDTDIMTRLMFAGWIIGASNVQEFVTTLVESIIFWGAVKQVYMNILFESRYYAISFVIH</sequence>
<geneLocation type="plasmid" evidence="1">
    <name>pMC2</name>
</geneLocation>
<organism evidence="1">
    <name type="scientific">Exiguobacterium sp. S3-2</name>
    <dbReference type="NCBI Taxonomy" id="1389960"/>
    <lineage>
        <taxon>Bacteria</taxon>
        <taxon>Bacillati</taxon>
        <taxon>Bacillota</taxon>
        <taxon>Bacilli</taxon>
        <taxon>Bacillales</taxon>
        <taxon>Bacillales Family XII. Incertae Sedis</taxon>
        <taxon>Exiguobacterium</taxon>
    </lineage>
</organism>
<dbReference type="AlphaFoldDB" id="V9Z7P7"/>
<dbReference type="EMBL" id="KF648875">
    <property type="protein sequence ID" value="AHE40577.1"/>
    <property type="molecule type" value="Genomic_DNA"/>
</dbReference>
<keyword evidence="1" id="KW-0614">Plasmid</keyword>
<proteinExistence type="predicted"/>